<organism evidence="1 2">
    <name type="scientific">Setomelanomma holmii</name>
    <dbReference type="NCBI Taxonomy" id="210430"/>
    <lineage>
        <taxon>Eukaryota</taxon>
        <taxon>Fungi</taxon>
        <taxon>Dikarya</taxon>
        <taxon>Ascomycota</taxon>
        <taxon>Pezizomycotina</taxon>
        <taxon>Dothideomycetes</taxon>
        <taxon>Pleosporomycetidae</taxon>
        <taxon>Pleosporales</taxon>
        <taxon>Pleosporineae</taxon>
        <taxon>Phaeosphaeriaceae</taxon>
        <taxon>Setomelanomma</taxon>
    </lineage>
</organism>
<sequence length="109" mass="12781">MPYFKLRDPLRNGLVNPKLTQETFFFKLPRDLRNQVYSYTTSLETTPFMDYAGFCMSCRQIKDEIDIEGEKTLRKRLTDIRSNLPQKSAVLFEIPSTVVEMRNVHVSLT</sequence>
<gene>
    <name evidence="1" type="ORF">EK21DRAFT_78490</name>
</gene>
<dbReference type="Proteomes" id="UP000799777">
    <property type="component" value="Unassembled WGS sequence"/>
</dbReference>
<evidence type="ECO:0000313" key="2">
    <source>
        <dbReference type="Proteomes" id="UP000799777"/>
    </source>
</evidence>
<proteinExistence type="predicted"/>
<comment type="caution">
    <text evidence="1">The sequence shown here is derived from an EMBL/GenBank/DDBJ whole genome shotgun (WGS) entry which is preliminary data.</text>
</comment>
<protein>
    <submittedName>
        <fullName evidence="1">Uncharacterized protein</fullName>
    </submittedName>
</protein>
<reference evidence="1" key="1">
    <citation type="journal article" date="2020" name="Stud. Mycol.">
        <title>101 Dothideomycetes genomes: a test case for predicting lifestyles and emergence of pathogens.</title>
        <authorList>
            <person name="Haridas S."/>
            <person name="Albert R."/>
            <person name="Binder M."/>
            <person name="Bloem J."/>
            <person name="Labutti K."/>
            <person name="Salamov A."/>
            <person name="Andreopoulos B."/>
            <person name="Baker S."/>
            <person name="Barry K."/>
            <person name="Bills G."/>
            <person name="Bluhm B."/>
            <person name="Cannon C."/>
            <person name="Castanera R."/>
            <person name="Culley D."/>
            <person name="Daum C."/>
            <person name="Ezra D."/>
            <person name="Gonzalez J."/>
            <person name="Henrissat B."/>
            <person name="Kuo A."/>
            <person name="Liang C."/>
            <person name="Lipzen A."/>
            <person name="Lutzoni F."/>
            <person name="Magnuson J."/>
            <person name="Mondo S."/>
            <person name="Nolan M."/>
            <person name="Ohm R."/>
            <person name="Pangilinan J."/>
            <person name="Park H.-J."/>
            <person name="Ramirez L."/>
            <person name="Alfaro M."/>
            <person name="Sun H."/>
            <person name="Tritt A."/>
            <person name="Yoshinaga Y."/>
            <person name="Zwiers L.-H."/>
            <person name="Turgeon B."/>
            <person name="Goodwin S."/>
            <person name="Spatafora J."/>
            <person name="Crous P."/>
            <person name="Grigoriev I."/>
        </authorList>
    </citation>
    <scope>NUCLEOTIDE SEQUENCE</scope>
    <source>
        <strain evidence="1">CBS 110217</strain>
    </source>
</reference>
<evidence type="ECO:0000313" key="1">
    <source>
        <dbReference type="EMBL" id="KAF2024531.1"/>
    </source>
</evidence>
<dbReference type="AlphaFoldDB" id="A0A9P4H0K7"/>
<dbReference type="EMBL" id="ML978292">
    <property type="protein sequence ID" value="KAF2024531.1"/>
    <property type="molecule type" value="Genomic_DNA"/>
</dbReference>
<dbReference type="OrthoDB" id="3711359at2759"/>
<feature type="non-terminal residue" evidence="1">
    <location>
        <position position="109"/>
    </location>
</feature>
<name>A0A9P4H0K7_9PLEO</name>
<accession>A0A9P4H0K7</accession>
<keyword evidence="2" id="KW-1185">Reference proteome</keyword>